<name>A0A2I0UQ76_LIMLA</name>
<accession>A0A2I0UQ76</accession>
<evidence type="ECO:0000313" key="3">
    <source>
        <dbReference type="Proteomes" id="UP000233556"/>
    </source>
</evidence>
<reference evidence="3" key="2">
    <citation type="submission" date="2017-12" db="EMBL/GenBank/DDBJ databases">
        <title>Genome sequence of the Bar-tailed Godwit (Limosa lapponica baueri).</title>
        <authorList>
            <person name="Lima N.C.B."/>
            <person name="Parody-Merino A.M."/>
            <person name="Battley P.F."/>
            <person name="Fidler A.E."/>
            <person name="Prosdocimi F."/>
        </authorList>
    </citation>
    <scope>NUCLEOTIDE SEQUENCE [LARGE SCALE GENOMIC DNA]</scope>
</reference>
<organism evidence="2 3">
    <name type="scientific">Limosa lapponica baueri</name>
    <dbReference type="NCBI Taxonomy" id="1758121"/>
    <lineage>
        <taxon>Eukaryota</taxon>
        <taxon>Metazoa</taxon>
        <taxon>Chordata</taxon>
        <taxon>Craniata</taxon>
        <taxon>Vertebrata</taxon>
        <taxon>Euteleostomi</taxon>
        <taxon>Archelosauria</taxon>
        <taxon>Archosauria</taxon>
        <taxon>Dinosauria</taxon>
        <taxon>Saurischia</taxon>
        <taxon>Theropoda</taxon>
        <taxon>Coelurosauria</taxon>
        <taxon>Aves</taxon>
        <taxon>Neognathae</taxon>
        <taxon>Neoaves</taxon>
        <taxon>Charadriiformes</taxon>
        <taxon>Scolopacidae</taxon>
        <taxon>Limosa</taxon>
    </lineage>
</organism>
<evidence type="ECO:0000313" key="2">
    <source>
        <dbReference type="EMBL" id="PKU48187.1"/>
    </source>
</evidence>
<dbReference type="EMBL" id="KZ505658">
    <property type="protein sequence ID" value="PKU48187.1"/>
    <property type="molecule type" value="Genomic_DNA"/>
</dbReference>
<reference evidence="3" key="1">
    <citation type="submission" date="2017-11" db="EMBL/GenBank/DDBJ databases">
        <authorList>
            <person name="Lima N.C."/>
            <person name="Parody-Merino A.M."/>
            <person name="Battley P.F."/>
            <person name="Fidler A.E."/>
            <person name="Prosdocimi F."/>
        </authorList>
    </citation>
    <scope>NUCLEOTIDE SEQUENCE [LARGE SCALE GENOMIC DNA]</scope>
</reference>
<protein>
    <submittedName>
        <fullName evidence="2">Uncharacterized protein</fullName>
    </submittedName>
</protein>
<proteinExistence type="predicted"/>
<feature type="compositionally biased region" description="Low complexity" evidence="1">
    <location>
        <begin position="15"/>
        <end position="27"/>
    </location>
</feature>
<keyword evidence="3" id="KW-1185">Reference proteome</keyword>
<gene>
    <name evidence="2" type="ORF">llap_1466</name>
</gene>
<feature type="region of interest" description="Disordered" evidence="1">
    <location>
        <begin position="1"/>
        <end position="27"/>
    </location>
</feature>
<dbReference type="AlphaFoldDB" id="A0A2I0UQ76"/>
<dbReference type="Proteomes" id="UP000233556">
    <property type="component" value="Unassembled WGS sequence"/>
</dbReference>
<sequence>MGSVLLTGRNTAPEGSPGRSGLLLSPGDLDSRKLVLFPVCRISKELRLHTAGGYHARGCFREEERSIRVRKTRRVFSSH</sequence>
<evidence type="ECO:0000256" key="1">
    <source>
        <dbReference type="SAM" id="MobiDB-lite"/>
    </source>
</evidence>